<dbReference type="CDD" id="cd10839">
    <property type="entry name" value="cpPDZ1_DegP-like"/>
    <property type="match status" value="1"/>
</dbReference>
<evidence type="ECO:0000256" key="2">
    <source>
        <dbReference type="ARBA" id="ARBA00004418"/>
    </source>
</evidence>
<keyword evidence="8" id="KW-0677">Repeat</keyword>
<dbReference type="NCBIfam" id="TIGR02037">
    <property type="entry name" value="degP_htrA_DO"/>
    <property type="match status" value="1"/>
</dbReference>
<dbReference type="GO" id="GO:0006508">
    <property type="term" value="P:proteolysis"/>
    <property type="evidence" value="ECO:0007669"/>
    <property type="project" value="UniProtKB-KW"/>
</dbReference>
<feature type="active site" description="Charge relay system" evidence="14">
    <location>
        <position position="165"/>
    </location>
</feature>
<feature type="binding site" evidence="15">
    <location>
        <begin position="236"/>
        <end position="238"/>
    </location>
    <ligand>
        <name>substrate</name>
    </ligand>
</feature>
<keyword evidence="18" id="KW-1185">Reference proteome</keyword>
<dbReference type="InterPro" id="IPR001940">
    <property type="entry name" value="Peptidase_S1C"/>
</dbReference>
<dbReference type="InterPro" id="IPR011782">
    <property type="entry name" value="Pept_S1C_Do"/>
</dbReference>
<keyword evidence="6 17" id="KW-0645">Protease</keyword>
<dbReference type="SUPFAM" id="SSF50156">
    <property type="entry name" value="PDZ domain-like"/>
    <property type="match status" value="2"/>
</dbReference>
<dbReference type="EC" id="3.4.21.107" evidence="4"/>
<evidence type="ECO:0000256" key="7">
    <source>
        <dbReference type="ARBA" id="ARBA00022729"/>
    </source>
</evidence>
<dbReference type="Pfam" id="PF13365">
    <property type="entry name" value="Trypsin_2"/>
    <property type="match status" value="1"/>
</dbReference>
<comment type="catalytic activity">
    <reaction evidence="1">
        <text>Acts on substrates that are at least partially unfolded. The cleavage site P1 residue is normally between a pair of hydrophobic residues, such as Val-|-Val.</text>
        <dbReference type="EC" id="3.4.21.107"/>
    </reaction>
</comment>
<evidence type="ECO:0000256" key="3">
    <source>
        <dbReference type="ARBA" id="ARBA00010541"/>
    </source>
</evidence>
<feature type="domain" description="PDZ" evidence="16">
    <location>
        <begin position="294"/>
        <end position="346"/>
    </location>
</feature>
<evidence type="ECO:0000256" key="5">
    <source>
        <dbReference type="ARBA" id="ARBA00013958"/>
    </source>
</evidence>
<evidence type="ECO:0000256" key="6">
    <source>
        <dbReference type="ARBA" id="ARBA00022670"/>
    </source>
</evidence>
<dbReference type="RefSeq" id="WP_094409800.1">
    <property type="nucleotide sequence ID" value="NZ_BMJZ01000002.1"/>
</dbReference>
<feature type="domain" description="PDZ" evidence="16">
    <location>
        <begin position="389"/>
        <end position="467"/>
    </location>
</feature>
<dbReference type="InterPro" id="IPR001478">
    <property type="entry name" value="PDZ"/>
</dbReference>
<comment type="caution">
    <text evidence="17">The sequence shown here is derived from an EMBL/GenBank/DDBJ whole genome shotgun (WGS) entry which is preliminary data.</text>
</comment>
<evidence type="ECO:0000256" key="15">
    <source>
        <dbReference type="PIRSR" id="PIRSR611782-2"/>
    </source>
</evidence>
<evidence type="ECO:0000256" key="8">
    <source>
        <dbReference type="ARBA" id="ARBA00022737"/>
    </source>
</evidence>
<dbReference type="InterPro" id="IPR009003">
    <property type="entry name" value="Peptidase_S1_PA"/>
</dbReference>
<feature type="binding site" evidence="15">
    <location>
        <position position="135"/>
    </location>
    <ligand>
        <name>substrate</name>
    </ligand>
</feature>
<dbReference type="PANTHER" id="PTHR22939">
    <property type="entry name" value="SERINE PROTEASE FAMILY S1C HTRA-RELATED"/>
    <property type="match status" value="1"/>
</dbReference>
<dbReference type="GO" id="GO:0004252">
    <property type="term" value="F:serine-type endopeptidase activity"/>
    <property type="evidence" value="ECO:0007669"/>
    <property type="project" value="InterPro"/>
</dbReference>
<dbReference type="Pfam" id="PF13180">
    <property type="entry name" value="PDZ_2"/>
    <property type="match status" value="2"/>
</dbReference>
<keyword evidence="9" id="KW-0574">Periplasm</keyword>
<evidence type="ECO:0000256" key="1">
    <source>
        <dbReference type="ARBA" id="ARBA00001772"/>
    </source>
</evidence>
<keyword evidence="7" id="KW-0732">Signal</keyword>
<protein>
    <recommendedName>
        <fullName evidence="5">Probable periplasmic serine endoprotease DegP-like</fullName>
        <ecNumber evidence="4">3.4.21.107</ecNumber>
    </recommendedName>
    <alternativeName>
        <fullName evidence="13">Protease Do</fullName>
    </alternativeName>
</protein>
<evidence type="ECO:0000256" key="14">
    <source>
        <dbReference type="PIRSR" id="PIRSR611782-1"/>
    </source>
</evidence>
<dbReference type="GO" id="GO:0042597">
    <property type="term" value="C:periplasmic space"/>
    <property type="evidence" value="ECO:0007669"/>
    <property type="project" value="UniProtKB-SubCell"/>
</dbReference>
<evidence type="ECO:0000256" key="9">
    <source>
        <dbReference type="ARBA" id="ARBA00022764"/>
    </source>
</evidence>
<evidence type="ECO:0000313" key="17">
    <source>
        <dbReference type="EMBL" id="OYQ18237.1"/>
    </source>
</evidence>
<dbReference type="FunFam" id="2.40.10.120:FF:000007">
    <property type="entry name" value="Periplasmic serine endoprotease DegP-like"/>
    <property type="match status" value="1"/>
</dbReference>
<evidence type="ECO:0000256" key="10">
    <source>
        <dbReference type="ARBA" id="ARBA00022801"/>
    </source>
</evidence>
<dbReference type="EMBL" id="NOXS01000033">
    <property type="protein sequence ID" value="OYQ18237.1"/>
    <property type="molecule type" value="Genomic_DNA"/>
</dbReference>
<dbReference type="SMART" id="SM00228">
    <property type="entry name" value="PDZ"/>
    <property type="match status" value="2"/>
</dbReference>
<feature type="active site" description="Charge relay system" evidence="14">
    <location>
        <position position="135"/>
    </location>
</feature>
<dbReference type="PANTHER" id="PTHR22939:SF130">
    <property type="entry name" value="PERIPLASMIC SERINE ENDOPROTEASE DEGP-LIKE-RELATED"/>
    <property type="match status" value="1"/>
</dbReference>
<evidence type="ECO:0000313" key="18">
    <source>
        <dbReference type="Proteomes" id="UP000216361"/>
    </source>
</evidence>
<keyword evidence="10" id="KW-0378">Hydrolase</keyword>
<gene>
    <name evidence="17" type="ORF">CHR90_13155</name>
</gene>
<evidence type="ECO:0000256" key="11">
    <source>
        <dbReference type="ARBA" id="ARBA00022825"/>
    </source>
</evidence>
<dbReference type="AlphaFoldDB" id="A0A255XMN9"/>
<feature type="active site" description="Charge relay system" evidence="14">
    <location>
        <position position="238"/>
    </location>
</feature>
<evidence type="ECO:0000259" key="16">
    <source>
        <dbReference type="PROSITE" id="PS50106"/>
    </source>
</evidence>
<sequence>MTKPLPSLSRSPSPLRRAVAVAGLALAVTGAPMLVPALTSPAYARSAPESFADMAEKLLPSVVNVYSTQISKPNARPGGNGAEPDFQLPPGSPFEQFFRDFMNRQRGPNQAPRRQTSLGSGFIIDPTGYIVTNNHVIDGADEISVKLHDNTELPAKLIGRDPKTDLALLKVETSKPLPAVAFGDSDKARIGDWVMAIGNPFGLGGTVTAGILSARNRSTGGAYDDFLQTDASINRGNSGGPMFDMDGKVIGVNSAILSPNGGSVGIGFAISSNLARPVIEQIKNGGAVKRGWLGVKIQRIDEDVASGFGLDKARGALVSAVTENSPAAKAQLKQGDVILKFDGKDVPESDRLPRIVADTPIGKPVDVTVWRNKKEVTLKVTVGELKDDEVATATDPKEPSNAGPAVAVRGLGLSVQGIDTAAREKFGLSESASGLVITEVAGDSNAFEKGLRPGDLVTEVNQEEVKSPADLTAKVTAARDAKKKTVLLTLVSKGDTRFVAVRID</sequence>
<dbReference type="OrthoDB" id="9758917at2"/>
<evidence type="ECO:0000256" key="4">
    <source>
        <dbReference type="ARBA" id="ARBA00013035"/>
    </source>
</evidence>
<organism evidence="17 18">
    <name type="scientific">Elstera cyanobacteriorum</name>
    <dbReference type="NCBI Taxonomy" id="2022747"/>
    <lineage>
        <taxon>Bacteria</taxon>
        <taxon>Pseudomonadati</taxon>
        <taxon>Pseudomonadota</taxon>
        <taxon>Alphaproteobacteria</taxon>
        <taxon>Rhodospirillales</taxon>
        <taxon>Rhodospirillaceae</taxon>
        <taxon>Elstera</taxon>
    </lineage>
</organism>
<keyword evidence="12" id="KW-0346">Stress response</keyword>
<accession>A0A255XMN9</accession>
<feature type="binding site" evidence="15">
    <location>
        <position position="165"/>
    </location>
    <ligand>
        <name>substrate</name>
    </ligand>
</feature>
<evidence type="ECO:0000256" key="13">
    <source>
        <dbReference type="ARBA" id="ARBA00032850"/>
    </source>
</evidence>
<dbReference type="InterPro" id="IPR036034">
    <property type="entry name" value="PDZ_sf"/>
</dbReference>
<dbReference type="Gene3D" id="2.40.10.120">
    <property type="match status" value="1"/>
</dbReference>
<dbReference type="SUPFAM" id="SSF50494">
    <property type="entry name" value="Trypsin-like serine proteases"/>
    <property type="match status" value="1"/>
</dbReference>
<evidence type="ECO:0000256" key="12">
    <source>
        <dbReference type="ARBA" id="ARBA00023016"/>
    </source>
</evidence>
<keyword evidence="11" id="KW-0720">Serine protease</keyword>
<dbReference type="PROSITE" id="PS50106">
    <property type="entry name" value="PDZ"/>
    <property type="match status" value="2"/>
</dbReference>
<name>A0A255XMN9_9PROT</name>
<comment type="similarity">
    <text evidence="3">Belongs to the peptidase S1C family.</text>
</comment>
<dbReference type="PRINTS" id="PR00834">
    <property type="entry name" value="PROTEASES2C"/>
</dbReference>
<dbReference type="Gene3D" id="2.30.42.10">
    <property type="match status" value="2"/>
</dbReference>
<dbReference type="Proteomes" id="UP000216361">
    <property type="component" value="Unassembled WGS sequence"/>
</dbReference>
<reference evidence="17 18" key="1">
    <citation type="submission" date="2017-07" db="EMBL/GenBank/DDBJ databases">
        <title>Elstera cyanobacteriorum sp. nov., a novel bacterium isolated from cyanobacterial aggregates in a eutrophic lake.</title>
        <authorList>
            <person name="Cai H."/>
        </authorList>
    </citation>
    <scope>NUCLEOTIDE SEQUENCE [LARGE SCALE GENOMIC DNA]</scope>
    <source>
        <strain evidence="17 18">TH019</strain>
    </source>
</reference>
<comment type="subcellular location">
    <subcellularLocation>
        <location evidence="2">Periplasm</location>
    </subcellularLocation>
</comment>
<proteinExistence type="inferred from homology"/>